<dbReference type="Pfam" id="PF12729">
    <property type="entry name" value="4HB_MCP_1"/>
    <property type="match status" value="1"/>
</dbReference>
<proteinExistence type="inferred from homology"/>
<sequence>MDLRNLRIGVRLAIGFGVILAMLIIVLAADSVFSANNRKQMIAGLEAANTKNAQAAAMKSSLLEGGIAIRNIGLQNEISEMNKQQAIAKAQRQVFQTARDKLLASGLTDAEKKVVTDISNLEAQIDAPFKETLRLITAFNNDEAVKVISTQIEPLYQKTLVELNKLVALQNDASQELSARTEAAGKKLSFSLFGIGAVALVIGAAFSLFLTRSITTPLRDALTIAKRVASGELTFREEITGQDEISELLNALKDMNDSLHRIVSEVRIGTDAIATASGEISVGNADLSSRTETQAGALEETASSMEEITATVKHNADNARQANQLVVAASNHALKGGKEVGQVVETMSSIRESSRKIVDIIGVIDGIAFQTNILALNAAVEAARAGEQGRGFAVVASEVRNLAQRSASAAKEIKTLIGDSVETVNSGGKLVDAAGKTMDDIVSSVKRVAEIMAEITAAGQEQSSGIEEVNNAITQMDEMTQQNAALVEQAAAAAESMEEQAANLAQTVSAFKLDHSYVPAPAAQTYDSRPSGGITAKPAASIIANAGKLMRTLKFEKA</sequence>
<feature type="coiled-coil region" evidence="5">
    <location>
        <begin position="469"/>
        <end position="514"/>
    </location>
</feature>
<keyword evidence="2" id="KW-0488">Methylation</keyword>
<dbReference type="SUPFAM" id="SSF58104">
    <property type="entry name" value="Methyl-accepting chemotaxis protein (MCP) signaling domain"/>
    <property type="match status" value="1"/>
</dbReference>
<dbReference type="InterPro" id="IPR024478">
    <property type="entry name" value="HlyB_4HB_MCP"/>
</dbReference>
<feature type="transmembrane region" description="Helical" evidence="6">
    <location>
        <begin position="12"/>
        <end position="33"/>
    </location>
</feature>
<reference evidence="9" key="1">
    <citation type="journal article" date="2014" name="Int. J. Syst. Evol. Microbiol.">
        <title>Complete genome sequence of Corynebacterium casei LMG S-19264T (=DSM 44701T), isolated from a smear-ripened cheese.</title>
        <authorList>
            <consortium name="US DOE Joint Genome Institute (JGI-PGF)"/>
            <person name="Walter F."/>
            <person name="Albersmeier A."/>
            <person name="Kalinowski J."/>
            <person name="Ruckert C."/>
        </authorList>
    </citation>
    <scope>NUCLEOTIDE SEQUENCE</scope>
    <source>
        <strain evidence="9">CGMCC 1.10998</strain>
    </source>
</reference>
<dbReference type="GO" id="GO:0006935">
    <property type="term" value="P:chemotaxis"/>
    <property type="evidence" value="ECO:0007669"/>
    <property type="project" value="InterPro"/>
</dbReference>
<organism evidence="9 10">
    <name type="scientific">Undibacterium terreum</name>
    <dbReference type="NCBI Taxonomy" id="1224302"/>
    <lineage>
        <taxon>Bacteria</taxon>
        <taxon>Pseudomonadati</taxon>
        <taxon>Pseudomonadota</taxon>
        <taxon>Betaproteobacteria</taxon>
        <taxon>Burkholderiales</taxon>
        <taxon>Oxalobacteraceae</taxon>
        <taxon>Undibacterium</taxon>
    </lineage>
</organism>
<evidence type="ECO:0000256" key="2">
    <source>
        <dbReference type="ARBA" id="ARBA00022481"/>
    </source>
</evidence>
<dbReference type="PANTHER" id="PTHR43531:SF14">
    <property type="entry name" value="METHYL-ACCEPTING CHEMOTAXIS PROTEIN I-RELATED"/>
    <property type="match status" value="1"/>
</dbReference>
<comment type="subcellular location">
    <subcellularLocation>
        <location evidence="1">Membrane</location>
    </subcellularLocation>
</comment>
<evidence type="ECO:0000259" key="8">
    <source>
        <dbReference type="PROSITE" id="PS50885"/>
    </source>
</evidence>
<dbReference type="PROSITE" id="PS50885">
    <property type="entry name" value="HAMP"/>
    <property type="match status" value="1"/>
</dbReference>
<dbReference type="SMART" id="SM00283">
    <property type="entry name" value="MA"/>
    <property type="match status" value="1"/>
</dbReference>
<dbReference type="InterPro" id="IPR051310">
    <property type="entry name" value="MCP_chemotaxis"/>
</dbReference>
<dbReference type="RefSeq" id="WP_188568742.1">
    <property type="nucleotide sequence ID" value="NZ_BMED01000006.1"/>
</dbReference>
<dbReference type="Pfam" id="PF00015">
    <property type="entry name" value="MCPsignal"/>
    <property type="match status" value="1"/>
</dbReference>
<dbReference type="Gene3D" id="1.10.287.950">
    <property type="entry name" value="Methyl-accepting chemotaxis protein"/>
    <property type="match status" value="1"/>
</dbReference>
<evidence type="ECO:0000256" key="1">
    <source>
        <dbReference type="ARBA" id="ARBA00004370"/>
    </source>
</evidence>
<dbReference type="GO" id="GO:0004888">
    <property type="term" value="F:transmembrane signaling receptor activity"/>
    <property type="evidence" value="ECO:0007669"/>
    <property type="project" value="InterPro"/>
</dbReference>
<keyword evidence="10" id="KW-1185">Reference proteome</keyword>
<reference evidence="9" key="2">
    <citation type="submission" date="2020-09" db="EMBL/GenBank/DDBJ databases">
        <authorList>
            <person name="Sun Q."/>
            <person name="Zhou Y."/>
        </authorList>
    </citation>
    <scope>NUCLEOTIDE SEQUENCE</scope>
    <source>
        <strain evidence="9">CGMCC 1.10998</strain>
    </source>
</reference>
<keyword evidence="4" id="KW-0807">Transducer</keyword>
<keyword evidence="6" id="KW-0472">Membrane</keyword>
<dbReference type="InterPro" id="IPR004089">
    <property type="entry name" value="MCPsignal_dom"/>
</dbReference>
<dbReference type="CDD" id="cd11386">
    <property type="entry name" value="MCP_signal"/>
    <property type="match status" value="1"/>
</dbReference>
<dbReference type="InterPro" id="IPR003660">
    <property type="entry name" value="HAMP_dom"/>
</dbReference>
<dbReference type="GO" id="GO:0007165">
    <property type="term" value="P:signal transduction"/>
    <property type="evidence" value="ECO:0007669"/>
    <property type="project" value="UniProtKB-KW"/>
</dbReference>
<dbReference type="PROSITE" id="PS50111">
    <property type="entry name" value="CHEMOTAXIS_TRANSDUC_2"/>
    <property type="match status" value="1"/>
</dbReference>
<evidence type="ECO:0000256" key="4">
    <source>
        <dbReference type="PROSITE-ProRule" id="PRU00284"/>
    </source>
</evidence>
<dbReference type="InterPro" id="IPR004090">
    <property type="entry name" value="Chemotax_Me-accpt_rcpt"/>
</dbReference>
<keyword evidence="6" id="KW-0812">Transmembrane</keyword>
<dbReference type="EMBL" id="BMED01000006">
    <property type="protein sequence ID" value="GGC95604.1"/>
    <property type="molecule type" value="Genomic_DNA"/>
</dbReference>
<comment type="caution">
    <text evidence="9">The sequence shown here is derived from an EMBL/GenBank/DDBJ whole genome shotgun (WGS) entry which is preliminary data.</text>
</comment>
<name>A0A916UZG1_9BURK</name>
<keyword evidence="5" id="KW-0175">Coiled coil</keyword>
<feature type="domain" description="Methyl-accepting transducer" evidence="7">
    <location>
        <begin position="269"/>
        <end position="498"/>
    </location>
</feature>
<feature type="domain" description="HAMP" evidence="8">
    <location>
        <begin position="212"/>
        <end position="264"/>
    </location>
</feature>
<accession>A0A916UZG1</accession>
<evidence type="ECO:0000313" key="10">
    <source>
        <dbReference type="Proteomes" id="UP000637423"/>
    </source>
</evidence>
<dbReference type="SMART" id="SM00304">
    <property type="entry name" value="HAMP"/>
    <property type="match status" value="1"/>
</dbReference>
<evidence type="ECO:0000313" key="9">
    <source>
        <dbReference type="EMBL" id="GGC95604.1"/>
    </source>
</evidence>
<dbReference type="Pfam" id="PF00672">
    <property type="entry name" value="HAMP"/>
    <property type="match status" value="1"/>
</dbReference>
<evidence type="ECO:0000256" key="6">
    <source>
        <dbReference type="SAM" id="Phobius"/>
    </source>
</evidence>
<dbReference type="CDD" id="cd06225">
    <property type="entry name" value="HAMP"/>
    <property type="match status" value="1"/>
</dbReference>
<dbReference type="GO" id="GO:0005886">
    <property type="term" value="C:plasma membrane"/>
    <property type="evidence" value="ECO:0007669"/>
    <property type="project" value="TreeGrafter"/>
</dbReference>
<dbReference type="Proteomes" id="UP000637423">
    <property type="component" value="Unassembled WGS sequence"/>
</dbReference>
<dbReference type="PANTHER" id="PTHR43531">
    <property type="entry name" value="PROTEIN ICFG"/>
    <property type="match status" value="1"/>
</dbReference>
<comment type="similarity">
    <text evidence="3">Belongs to the methyl-accepting chemotaxis (MCP) protein family.</text>
</comment>
<evidence type="ECO:0000256" key="3">
    <source>
        <dbReference type="ARBA" id="ARBA00029447"/>
    </source>
</evidence>
<dbReference type="PRINTS" id="PR00260">
    <property type="entry name" value="CHEMTRNSDUCR"/>
</dbReference>
<keyword evidence="6" id="KW-1133">Transmembrane helix</keyword>
<evidence type="ECO:0000259" key="7">
    <source>
        <dbReference type="PROSITE" id="PS50111"/>
    </source>
</evidence>
<dbReference type="FunFam" id="1.10.287.950:FF:000001">
    <property type="entry name" value="Methyl-accepting chemotaxis sensory transducer"/>
    <property type="match status" value="1"/>
</dbReference>
<dbReference type="AlphaFoldDB" id="A0A916UZG1"/>
<evidence type="ECO:0000256" key="5">
    <source>
        <dbReference type="SAM" id="Coils"/>
    </source>
</evidence>
<protein>
    <submittedName>
        <fullName evidence="9">Methyl-accepting chemotaxis protein</fullName>
    </submittedName>
</protein>
<feature type="transmembrane region" description="Helical" evidence="6">
    <location>
        <begin position="190"/>
        <end position="210"/>
    </location>
</feature>
<gene>
    <name evidence="9" type="ORF">GCM10011396_48730</name>
</gene>